<dbReference type="HAMAP" id="MF_00787">
    <property type="entry name" value="CbiD"/>
    <property type="match status" value="1"/>
</dbReference>
<dbReference type="RefSeq" id="WP_077997086.1">
    <property type="nucleotide sequence ID" value="NZ_CP019794.1"/>
</dbReference>
<dbReference type="Gene3D" id="3.30.2110.10">
    <property type="entry name" value="CbiD-like"/>
    <property type="match status" value="1"/>
</dbReference>
<proteinExistence type="inferred from homology"/>
<dbReference type="InterPro" id="IPR002748">
    <property type="entry name" value="CbiD"/>
</dbReference>
<dbReference type="GO" id="GO:0032259">
    <property type="term" value="P:methylation"/>
    <property type="evidence" value="ECO:0007669"/>
    <property type="project" value="UniProtKB-KW"/>
</dbReference>
<evidence type="ECO:0000256" key="1">
    <source>
        <dbReference type="HAMAP-Rule" id="MF_00787"/>
    </source>
</evidence>
<keyword evidence="1 2" id="KW-0489">Methyltransferase</keyword>
<accession>A0A1V0UW11</accession>
<dbReference type="AlphaFoldDB" id="A0A1V0UW11"/>
<keyword evidence="1" id="KW-0169">Cobalamin biosynthesis</keyword>
<name>A0A1V0UW11_9BACL</name>
<keyword evidence="1 2" id="KW-0808">Transferase</keyword>
<keyword evidence="1" id="KW-0949">S-adenosyl-L-methionine</keyword>
<organism evidence="2 3">
    <name type="scientific">Paenibacillus larvae subsp. pulvifaciens</name>
    <dbReference type="NCBI Taxonomy" id="1477"/>
    <lineage>
        <taxon>Bacteria</taxon>
        <taxon>Bacillati</taxon>
        <taxon>Bacillota</taxon>
        <taxon>Bacilli</taxon>
        <taxon>Bacillales</taxon>
        <taxon>Paenibacillaceae</taxon>
        <taxon>Paenibacillus</taxon>
    </lineage>
</organism>
<gene>
    <name evidence="1" type="primary">cbiD</name>
    <name evidence="2" type="ORF">B7C51_18365</name>
</gene>
<dbReference type="Proteomes" id="UP000192727">
    <property type="component" value="Chromosome"/>
</dbReference>
<comment type="similarity">
    <text evidence="1">Belongs to the CbiD family.</text>
</comment>
<dbReference type="GeneID" id="64218104"/>
<dbReference type="EMBL" id="CP020557">
    <property type="protein sequence ID" value="ARF69357.1"/>
    <property type="molecule type" value="Genomic_DNA"/>
</dbReference>
<dbReference type="PIRSF" id="PIRSF026782">
    <property type="entry name" value="CbiD"/>
    <property type="match status" value="1"/>
</dbReference>
<comment type="function">
    <text evidence="1">Catalyzes the methylation of C-1 in cobalt-precorrin-5B to form cobalt-precorrin-6A.</text>
</comment>
<dbReference type="UniPathway" id="UPA00148">
    <property type="reaction ID" value="UER00227"/>
</dbReference>
<dbReference type="PANTHER" id="PTHR35863">
    <property type="entry name" value="COBALT-PRECORRIN-5B C(1)-METHYLTRANSFERASE"/>
    <property type="match status" value="1"/>
</dbReference>
<comment type="catalytic activity">
    <reaction evidence="1">
        <text>Co-precorrin-5B + S-adenosyl-L-methionine = Co-precorrin-6A + S-adenosyl-L-homocysteine</text>
        <dbReference type="Rhea" id="RHEA:26285"/>
        <dbReference type="ChEBI" id="CHEBI:57856"/>
        <dbReference type="ChEBI" id="CHEBI:59789"/>
        <dbReference type="ChEBI" id="CHEBI:60063"/>
        <dbReference type="ChEBI" id="CHEBI:60064"/>
        <dbReference type="EC" id="2.1.1.195"/>
    </reaction>
</comment>
<evidence type="ECO:0000313" key="3">
    <source>
        <dbReference type="Proteomes" id="UP000192727"/>
    </source>
</evidence>
<sequence length="373" mass="40113">MGDYVYHEGKKLRKGYTTGTCAAAAAKAAAAMVIKQEKIAGVSVITANGTSLQIPVKKQEFDQHTATAAVQKDGGDDVDATHGMWIFAKVTLNAGGEIRLDGGQGIGRVTQKGIAVPVGEAAINPIPRKMIIAAVREEIGAKLGADIIIFAPEGEERAERTMNSRLGIIGGISILGTTGIVTPMSDEGWKRSLSMELEMKKAQAFRKVILVPGNYGERFVEEHLGIDGKYVVSMSNFVGYMLKEAQRLAFKHVLLVGHFGKLIKVSAGIFTTYSKDADARAEILVANLALASAPVPLLERIAACTTTEAAGEIMVAEGYSEVFQTITDKVKKRAEDFLKFSKPFVDIDVITFSTERGMLASTCDISAIREAWR</sequence>
<dbReference type="GO" id="GO:0019251">
    <property type="term" value="P:anaerobic cobalamin biosynthetic process"/>
    <property type="evidence" value="ECO:0007669"/>
    <property type="project" value="UniProtKB-UniRule"/>
</dbReference>
<evidence type="ECO:0000313" key="2">
    <source>
        <dbReference type="EMBL" id="ARF69357.1"/>
    </source>
</evidence>
<reference evidence="2 3" key="1">
    <citation type="submission" date="2017-03" db="EMBL/GenBank/DDBJ databases">
        <title>Paenibacillus larvae genome sequencing.</title>
        <authorList>
            <person name="Dingman D.W."/>
        </authorList>
    </citation>
    <scope>NUCLEOTIDE SEQUENCE [LARGE SCALE GENOMIC DNA]</scope>
    <source>
        <strain evidence="2 3">SAG 10367</strain>
    </source>
</reference>
<dbReference type="PANTHER" id="PTHR35863:SF1">
    <property type="entry name" value="COBALT-PRECORRIN-5B C(1)-METHYLTRANSFERASE"/>
    <property type="match status" value="1"/>
</dbReference>
<dbReference type="InterPro" id="IPR036074">
    <property type="entry name" value="CbiD_sf"/>
</dbReference>
<dbReference type="SUPFAM" id="SSF111342">
    <property type="entry name" value="CbiD-like"/>
    <property type="match status" value="1"/>
</dbReference>
<dbReference type="NCBIfam" id="TIGR00312">
    <property type="entry name" value="cbiD"/>
    <property type="match status" value="1"/>
</dbReference>
<dbReference type="GO" id="GO:0008168">
    <property type="term" value="F:methyltransferase activity"/>
    <property type="evidence" value="ECO:0007669"/>
    <property type="project" value="UniProtKB-UniRule"/>
</dbReference>
<dbReference type="Pfam" id="PF01888">
    <property type="entry name" value="CbiD"/>
    <property type="match status" value="1"/>
</dbReference>
<dbReference type="EC" id="2.1.1.195" evidence="1"/>
<comment type="pathway">
    <text evidence="1">Cofactor biosynthesis; adenosylcobalamin biosynthesis; cob(II)yrinate a,c-diamide from sirohydrochlorin (anaerobic route): step 6/10.</text>
</comment>
<protein>
    <recommendedName>
        <fullName evidence="1">Cobalt-precorrin-5B C(1)-methyltransferase</fullName>
        <ecNumber evidence="1">2.1.1.195</ecNumber>
    </recommendedName>
    <alternativeName>
        <fullName evidence="1">Cobalt-precorrin-6A synthase</fullName>
    </alternativeName>
</protein>